<evidence type="ECO:0000256" key="3">
    <source>
        <dbReference type="ARBA" id="ARBA00022578"/>
    </source>
</evidence>
<dbReference type="PANTHER" id="PTHR33217">
    <property type="entry name" value="TRANSPOSASE FOR INSERTION SEQUENCE ELEMENT IS1081"/>
    <property type="match status" value="1"/>
</dbReference>
<gene>
    <name evidence="8" type="ORF">HF329_33215</name>
</gene>
<dbReference type="GO" id="GO:0004803">
    <property type="term" value="F:transposase activity"/>
    <property type="evidence" value="ECO:0007669"/>
    <property type="project" value="UniProtKB-UniRule"/>
</dbReference>
<evidence type="ECO:0000256" key="4">
    <source>
        <dbReference type="ARBA" id="ARBA00023125"/>
    </source>
</evidence>
<proteinExistence type="inferred from homology"/>
<comment type="function">
    <text evidence="1 6">Required for the transposition of the insertion element.</text>
</comment>
<dbReference type="Proteomes" id="UP000502421">
    <property type="component" value="Chromosome"/>
</dbReference>
<evidence type="ECO:0000256" key="1">
    <source>
        <dbReference type="ARBA" id="ARBA00002190"/>
    </source>
</evidence>
<keyword evidence="4 6" id="KW-0238">DNA-binding</keyword>
<dbReference type="InterPro" id="IPR001207">
    <property type="entry name" value="Transposase_mutator"/>
</dbReference>
<evidence type="ECO:0000256" key="5">
    <source>
        <dbReference type="ARBA" id="ARBA00023172"/>
    </source>
</evidence>
<keyword evidence="5 6" id="KW-0233">DNA recombination</keyword>
<keyword evidence="3 6" id="KW-0815">Transposition</keyword>
<sequence length="111" mass="12345">MKNEDTLLGKDGVLTPLLKEFLEGALDDELEAHIEDEGDANRKNGKGRKQVKTAIGSVDINPPRDRNGTFEPEIIPQRMKPWEWTIPLKASIGSCAPLQNQKAPSSRKTPR</sequence>
<comment type="similarity">
    <text evidence="2 6">Belongs to the transposase mutator family.</text>
</comment>
<evidence type="ECO:0000313" key="9">
    <source>
        <dbReference type="Proteomes" id="UP000502421"/>
    </source>
</evidence>
<dbReference type="Pfam" id="PF00872">
    <property type="entry name" value="Transposase_mut"/>
    <property type="match status" value="1"/>
</dbReference>
<dbReference type="AlphaFoldDB" id="A0AAE7DAH6"/>
<dbReference type="GO" id="GO:0003677">
    <property type="term" value="F:DNA binding"/>
    <property type="evidence" value="ECO:0007669"/>
    <property type="project" value="UniProtKB-UniRule"/>
</dbReference>
<dbReference type="GO" id="GO:0006313">
    <property type="term" value="P:DNA transposition"/>
    <property type="evidence" value="ECO:0007669"/>
    <property type="project" value="UniProtKB-UniRule"/>
</dbReference>
<dbReference type="KEGG" id="coy:HF329_33215"/>
<name>A0AAE7DAH6_9BACT</name>
<dbReference type="EMBL" id="CP051205">
    <property type="protein sequence ID" value="QJB35911.1"/>
    <property type="molecule type" value="Genomic_DNA"/>
</dbReference>
<dbReference type="PANTHER" id="PTHR33217:SF8">
    <property type="entry name" value="MUTATOR FAMILY TRANSPOSASE"/>
    <property type="match status" value="1"/>
</dbReference>
<evidence type="ECO:0000256" key="6">
    <source>
        <dbReference type="RuleBase" id="RU365089"/>
    </source>
</evidence>
<organism evidence="8 9">
    <name type="scientific">Chitinophaga oryzae</name>
    <dbReference type="NCBI Taxonomy" id="2725414"/>
    <lineage>
        <taxon>Bacteria</taxon>
        <taxon>Pseudomonadati</taxon>
        <taxon>Bacteroidota</taxon>
        <taxon>Chitinophagia</taxon>
        <taxon>Chitinophagales</taxon>
        <taxon>Chitinophagaceae</taxon>
        <taxon>Chitinophaga</taxon>
    </lineage>
</organism>
<feature type="region of interest" description="Disordered" evidence="7">
    <location>
        <begin position="34"/>
        <end position="71"/>
    </location>
</feature>
<reference evidence="9" key="1">
    <citation type="submission" date="2020-04" db="EMBL/GenBank/DDBJ databases">
        <authorList>
            <person name="Kittiwongwattana C."/>
        </authorList>
    </citation>
    <scope>NUCLEOTIDE SEQUENCE [LARGE SCALE GENOMIC DNA]</scope>
    <source>
        <strain evidence="9">1310</strain>
    </source>
</reference>
<keyword evidence="6" id="KW-0814">Transposable element</keyword>
<evidence type="ECO:0000256" key="7">
    <source>
        <dbReference type="SAM" id="MobiDB-lite"/>
    </source>
</evidence>
<protein>
    <recommendedName>
        <fullName evidence="6">Mutator family transposase</fullName>
    </recommendedName>
</protein>
<accession>A0AAE7DAH6</accession>
<evidence type="ECO:0000256" key="2">
    <source>
        <dbReference type="ARBA" id="ARBA00010961"/>
    </source>
</evidence>
<evidence type="ECO:0000313" key="8">
    <source>
        <dbReference type="EMBL" id="QJB35911.1"/>
    </source>
</evidence>